<organism evidence="1 2">
    <name type="scientific">Colwellia ponticola</name>
    <dbReference type="NCBI Taxonomy" id="2304625"/>
    <lineage>
        <taxon>Bacteria</taxon>
        <taxon>Pseudomonadati</taxon>
        <taxon>Pseudomonadota</taxon>
        <taxon>Gammaproteobacteria</taxon>
        <taxon>Alteromonadales</taxon>
        <taxon>Colwelliaceae</taxon>
        <taxon>Colwellia</taxon>
    </lineage>
</organism>
<evidence type="ECO:0000313" key="2">
    <source>
        <dbReference type="Proteomes" id="UP000307702"/>
    </source>
</evidence>
<comment type="caution">
    <text evidence="1">The sequence shown here is derived from an EMBL/GenBank/DDBJ whole genome shotgun (WGS) entry which is preliminary data.</text>
</comment>
<dbReference type="RefSeq" id="WP_138622009.1">
    <property type="nucleotide sequence ID" value="NZ_SZVP01000005.1"/>
</dbReference>
<proteinExistence type="predicted"/>
<evidence type="ECO:0000313" key="1">
    <source>
        <dbReference type="EMBL" id="TMM45658.1"/>
    </source>
</evidence>
<dbReference type="InterPro" id="IPR032720">
    <property type="entry name" value="Cys_rich_CWC"/>
</dbReference>
<name>A0A8H2JMC5_9GAMM</name>
<accession>A0A8H2JMC5</accession>
<dbReference type="AlphaFoldDB" id="A0A8H2JMC5"/>
<dbReference type="Proteomes" id="UP000307702">
    <property type="component" value="Unassembled WGS sequence"/>
</dbReference>
<dbReference type="Pfam" id="PF14375">
    <property type="entry name" value="Cys_rich_CWC"/>
    <property type="match status" value="1"/>
</dbReference>
<dbReference type="OrthoDB" id="5625686at2"/>
<dbReference type="EMBL" id="SZVP01000005">
    <property type="protein sequence ID" value="TMM45658.1"/>
    <property type="molecule type" value="Genomic_DNA"/>
</dbReference>
<reference evidence="1 2" key="1">
    <citation type="submission" date="2019-05" db="EMBL/GenBank/DDBJ databases">
        <title>Colwellia ponticola sp. nov., isolated from seawater.</title>
        <authorList>
            <person name="Yoon J.-H."/>
        </authorList>
    </citation>
    <scope>NUCLEOTIDE SEQUENCE [LARGE SCALE GENOMIC DNA]</scope>
    <source>
        <strain evidence="1 2">OISW-25</strain>
    </source>
</reference>
<protein>
    <recommendedName>
        <fullName evidence="3">Cysteine-rich CWC family protein</fullName>
    </recommendedName>
</protein>
<gene>
    <name evidence="1" type="ORF">FCS21_07480</name>
</gene>
<evidence type="ECO:0008006" key="3">
    <source>
        <dbReference type="Google" id="ProtNLM"/>
    </source>
</evidence>
<sequence>MINQNDESTCPLCQQPNRCEVKKNSTCWCMSAEVIVPQALLDKIPSQLKGQSCICNACIADYHQQKAPVVNTQ</sequence>
<keyword evidence="2" id="KW-1185">Reference proteome</keyword>